<dbReference type="PANTHER" id="PTHR10605:SF56">
    <property type="entry name" value="BIFUNCTIONAL HEPARAN SULFATE N-DEACETYLASE_N-SULFOTRANSFERASE"/>
    <property type="match status" value="1"/>
</dbReference>
<name>A0A6N6MDJ0_9FLAO</name>
<evidence type="ECO:0000259" key="3">
    <source>
        <dbReference type="Pfam" id="PF00685"/>
    </source>
</evidence>
<dbReference type="InterPro" id="IPR000863">
    <property type="entry name" value="Sulfotransferase_dom"/>
</dbReference>
<evidence type="ECO:0000313" key="4">
    <source>
        <dbReference type="EMBL" id="KAB1067016.1"/>
    </source>
</evidence>
<organism evidence="4 5">
    <name type="scientific">Pseudotamlana haliotis</name>
    <dbReference type="NCBI Taxonomy" id="2614804"/>
    <lineage>
        <taxon>Bacteria</taxon>
        <taxon>Pseudomonadati</taxon>
        <taxon>Bacteroidota</taxon>
        <taxon>Flavobacteriia</taxon>
        <taxon>Flavobacteriales</taxon>
        <taxon>Flavobacteriaceae</taxon>
        <taxon>Pseudotamlana</taxon>
    </lineage>
</organism>
<keyword evidence="5" id="KW-1185">Reference proteome</keyword>
<keyword evidence="2" id="KW-0325">Glycoprotein</keyword>
<sequence length="275" mass="32702">MSLLNIFKNKKRDKVGLFILGAQKCGTTSLHYYLDQHPLLVGSQPKETDFFSFDGYYEKGVKWYHKCFELNLKPNWLLKFDSSTEYLYIPYCAERIKKYNSNSKFIIIKRDPFKRAVSAYKMYRALSEGKLWSKSYLKKVKMHNSVLQSKMIELLNRKPFPEFVNLVEEEIKLLDQINNDFIYEPSLISRGNYEHQMNRFLLHFPKENIFEIDFERYTENTIEVLNEVLVFLGVNHDFFDESYDFSIQLKSSESFSIDAAAYKHVQQLFNEKINA</sequence>
<dbReference type="Pfam" id="PF00685">
    <property type="entry name" value="Sulfotransfer_1"/>
    <property type="match status" value="1"/>
</dbReference>
<comment type="caution">
    <text evidence="4">The sequence shown here is derived from an EMBL/GenBank/DDBJ whole genome shotgun (WGS) entry which is preliminary data.</text>
</comment>
<dbReference type="InterPro" id="IPR027417">
    <property type="entry name" value="P-loop_NTPase"/>
</dbReference>
<dbReference type="EMBL" id="WAAT01000050">
    <property type="protein sequence ID" value="KAB1067016.1"/>
    <property type="molecule type" value="Genomic_DNA"/>
</dbReference>
<dbReference type="PANTHER" id="PTHR10605">
    <property type="entry name" value="HEPARAN SULFATE SULFOTRANSFERASE"/>
    <property type="match status" value="1"/>
</dbReference>
<feature type="domain" description="Sulfotransferase" evidence="3">
    <location>
        <begin position="17"/>
        <end position="237"/>
    </location>
</feature>
<proteinExistence type="predicted"/>
<dbReference type="Gene3D" id="3.40.50.300">
    <property type="entry name" value="P-loop containing nucleotide triphosphate hydrolases"/>
    <property type="match status" value="1"/>
</dbReference>
<keyword evidence="1 4" id="KW-0808">Transferase</keyword>
<protein>
    <submittedName>
        <fullName evidence="4">Sulfotransferase</fullName>
    </submittedName>
</protein>
<dbReference type="RefSeq" id="WP_150939897.1">
    <property type="nucleotide sequence ID" value="NZ_WAAT01000050.1"/>
</dbReference>
<dbReference type="GO" id="GO:0008146">
    <property type="term" value="F:sulfotransferase activity"/>
    <property type="evidence" value="ECO:0007669"/>
    <property type="project" value="InterPro"/>
</dbReference>
<evidence type="ECO:0000256" key="1">
    <source>
        <dbReference type="ARBA" id="ARBA00022679"/>
    </source>
</evidence>
<evidence type="ECO:0000313" key="5">
    <source>
        <dbReference type="Proteomes" id="UP000441333"/>
    </source>
</evidence>
<gene>
    <name evidence="4" type="ORF">F6U93_11380</name>
</gene>
<dbReference type="SUPFAM" id="SSF52540">
    <property type="entry name" value="P-loop containing nucleoside triphosphate hydrolases"/>
    <property type="match status" value="1"/>
</dbReference>
<dbReference type="Proteomes" id="UP000441333">
    <property type="component" value="Unassembled WGS sequence"/>
</dbReference>
<reference evidence="4 5" key="1">
    <citation type="submission" date="2019-09" db="EMBL/GenBank/DDBJ databases">
        <authorList>
            <person name="Cao W.R."/>
        </authorList>
    </citation>
    <scope>NUCLEOTIDE SEQUENCE [LARGE SCALE GENOMIC DNA]</scope>
    <source>
        <strain evidence="4 5">B1N29</strain>
    </source>
</reference>
<dbReference type="AlphaFoldDB" id="A0A6N6MDJ0"/>
<evidence type="ECO:0000256" key="2">
    <source>
        <dbReference type="ARBA" id="ARBA00023180"/>
    </source>
</evidence>
<accession>A0A6N6MDJ0</accession>
<dbReference type="InterPro" id="IPR037359">
    <property type="entry name" value="NST/OST"/>
</dbReference>